<evidence type="ECO:0000256" key="3">
    <source>
        <dbReference type="ARBA" id="ARBA00007275"/>
    </source>
</evidence>
<evidence type="ECO:0000256" key="7">
    <source>
        <dbReference type="ARBA" id="ARBA00032272"/>
    </source>
</evidence>
<dbReference type="Proteomes" id="UP001056539">
    <property type="component" value="Chromosome"/>
</dbReference>
<sequence length="189" mass="21584">MKSNKLPSNDLKETTLTSSCLHQGKSFSFWRDEVVFPNGEKGYRDYVKYPDAVAILPILDDKILFIKQYRYAPGKILLEIPAGKIDSGETPMETVRRELREETGYDSHDLEYLLSYYSCPGYSTEKIHTYVARNLFPAPLEADEDEFILTETLSLSEAKEAIRTGQIEDSKTILAILAYETQTKREAKP</sequence>
<comment type="catalytic activity">
    <reaction evidence="1">
        <text>GDP-alpha-D-mannose + H2O = alpha-D-mannose 1-phosphate + GMP + 2 H(+)</text>
        <dbReference type="Rhea" id="RHEA:27978"/>
        <dbReference type="ChEBI" id="CHEBI:15377"/>
        <dbReference type="ChEBI" id="CHEBI:15378"/>
        <dbReference type="ChEBI" id="CHEBI:57527"/>
        <dbReference type="ChEBI" id="CHEBI:58115"/>
        <dbReference type="ChEBI" id="CHEBI:58409"/>
    </reaction>
</comment>
<evidence type="ECO:0000256" key="1">
    <source>
        <dbReference type="ARBA" id="ARBA00000847"/>
    </source>
</evidence>
<reference evidence="10" key="1">
    <citation type="submission" date="2021-04" db="EMBL/GenBank/DDBJ databases">
        <authorList>
            <person name="Postec A."/>
        </authorList>
    </citation>
    <scope>NUCLEOTIDE SEQUENCE</scope>
    <source>
        <strain evidence="10">F1F22</strain>
    </source>
</reference>
<proteinExistence type="inferred from homology"/>
<dbReference type="InterPro" id="IPR000086">
    <property type="entry name" value="NUDIX_hydrolase_dom"/>
</dbReference>
<protein>
    <recommendedName>
        <fullName evidence="4">GDP-mannose pyrophosphatase</fullName>
    </recommendedName>
    <alternativeName>
        <fullName evidence="6">GDP-mannose hydrolase</fullName>
    </alternativeName>
    <alternativeName>
        <fullName evidence="7">GDPMK</fullName>
    </alternativeName>
</protein>
<dbReference type="PROSITE" id="PS00893">
    <property type="entry name" value="NUDIX_BOX"/>
    <property type="match status" value="1"/>
</dbReference>
<evidence type="ECO:0000256" key="6">
    <source>
        <dbReference type="ARBA" id="ARBA00032162"/>
    </source>
</evidence>
<evidence type="ECO:0000256" key="2">
    <source>
        <dbReference type="ARBA" id="ARBA00001946"/>
    </source>
</evidence>
<dbReference type="PANTHER" id="PTHR11839">
    <property type="entry name" value="UDP/ADP-SUGAR PYROPHOSPHATASE"/>
    <property type="match status" value="1"/>
</dbReference>
<evidence type="ECO:0000313" key="10">
    <source>
        <dbReference type="EMBL" id="URA09693.1"/>
    </source>
</evidence>
<dbReference type="InterPro" id="IPR015797">
    <property type="entry name" value="NUDIX_hydrolase-like_dom_sf"/>
</dbReference>
<evidence type="ECO:0000256" key="8">
    <source>
        <dbReference type="RuleBase" id="RU003476"/>
    </source>
</evidence>
<keyword evidence="11" id="KW-1185">Reference proteome</keyword>
<dbReference type="SUPFAM" id="SSF55811">
    <property type="entry name" value="Nudix"/>
    <property type="match status" value="1"/>
</dbReference>
<dbReference type="EMBL" id="CP073355">
    <property type="protein sequence ID" value="URA09693.1"/>
    <property type="molecule type" value="Genomic_DNA"/>
</dbReference>
<dbReference type="KEGG" id="taqu:KDW03_09415"/>
<dbReference type="Gene3D" id="3.90.79.10">
    <property type="entry name" value="Nucleoside Triphosphate Pyrophosphohydrolase"/>
    <property type="match status" value="1"/>
</dbReference>
<comment type="cofactor">
    <cofactor evidence="2">
        <name>Mg(2+)</name>
        <dbReference type="ChEBI" id="CHEBI:18420"/>
    </cofactor>
</comment>
<name>A0AAX3BC68_9SPIR</name>
<evidence type="ECO:0000313" key="11">
    <source>
        <dbReference type="Proteomes" id="UP001056539"/>
    </source>
</evidence>
<dbReference type="Pfam" id="PF00293">
    <property type="entry name" value="NUDIX"/>
    <property type="match status" value="1"/>
</dbReference>
<dbReference type="GO" id="GO:0006753">
    <property type="term" value="P:nucleoside phosphate metabolic process"/>
    <property type="evidence" value="ECO:0007669"/>
    <property type="project" value="TreeGrafter"/>
</dbReference>
<comment type="similarity">
    <text evidence="3">Belongs to the Nudix hydrolase family. NudK subfamily.</text>
</comment>
<dbReference type="InterPro" id="IPR020084">
    <property type="entry name" value="NUDIX_hydrolase_CS"/>
</dbReference>
<dbReference type="AlphaFoldDB" id="A0AAX3BC68"/>
<dbReference type="GO" id="GO:0016462">
    <property type="term" value="F:pyrophosphatase activity"/>
    <property type="evidence" value="ECO:0007669"/>
    <property type="project" value="UniProtKB-ARBA"/>
</dbReference>
<evidence type="ECO:0000256" key="5">
    <source>
        <dbReference type="ARBA" id="ARBA00022801"/>
    </source>
</evidence>
<evidence type="ECO:0000256" key="4">
    <source>
        <dbReference type="ARBA" id="ARBA00016377"/>
    </source>
</evidence>
<feature type="domain" description="Nudix hydrolase" evidence="9">
    <location>
        <begin position="48"/>
        <end position="180"/>
    </location>
</feature>
<dbReference type="RefSeq" id="WP_271434828.1">
    <property type="nucleotide sequence ID" value="NZ_CP073355.1"/>
</dbReference>
<dbReference type="CDD" id="cd03424">
    <property type="entry name" value="NUDIX_ADPRase_Nudt5_UGPPase_Nudt14"/>
    <property type="match status" value="1"/>
</dbReference>
<evidence type="ECO:0000259" key="9">
    <source>
        <dbReference type="PROSITE" id="PS51462"/>
    </source>
</evidence>
<dbReference type="InterPro" id="IPR020476">
    <property type="entry name" value="Nudix_hydrolase"/>
</dbReference>
<dbReference type="PROSITE" id="PS51462">
    <property type="entry name" value="NUDIX"/>
    <property type="match status" value="1"/>
</dbReference>
<dbReference type="GO" id="GO:0005829">
    <property type="term" value="C:cytosol"/>
    <property type="evidence" value="ECO:0007669"/>
    <property type="project" value="TreeGrafter"/>
</dbReference>
<dbReference type="GO" id="GO:0019693">
    <property type="term" value="P:ribose phosphate metabolic process"/>
    <property type="evidence" value="ECO:0007669"/>
    <property type="project" value="TreeGrafter"/>
</dbReference>
<reference evidence="10" key="2">
    <citation type="submission" date="2022-06" db="EMBL/GenBank/DDBJ databases">
        <title>Thermospira aquatica gen. nov., sp. nov.</title>
        <authorList>
            <person name="Ben Ali Gam Z."/>
            <person name="Labat M."/>
        </authorList>
    </citation>
    <scope>NUCLEOTIDE SEQUENCE</scope>
    <source>
        <strain evidence="10">F1F22</strain>
    </source>
</reference>
<keyword evidence="5 8" id="KW-0378">Hydrolase</keyword>
<gene>
    <name evidence="10" type="ORF">KDW03_09415</name>
</gene>
<accession>A0AAX3BC68</accession>
<dbReference type="PRINTS" id="PR00502">
    <property type="entry name" value="NUDIXFAMILY"/>
</dbReference>
<dbReference type="PANTHER" id="PTHR11839:SF18">
    <property type="entry name" value="NUDIX HYDROLASE DOMAIN-CONTAINING PROTEIN"/>
    <property type="match status" value="1"/>
</dbReference>
<organism evidence="10 11">
    <name type="scientific">Thermospira aquatica</name>
    <dbReference type="NCBI Taxonomy" id="2828656"/>
    <lineage>
        <taxon>Bacteria</taxon>
        <taxon>Pseudomonadati</taxon>
        <taxon>Spirochaetota</taxon>
        <taxon>Spirochaetia</taxon>
        <taxon>Brevinematales</taxon>
        <taxon>Thermospiraceae</taxon>
        <taxon>Thermospira</taxon>
    </lineage>
</organism>